<dbReference type="EMBL" id="WXYQ01000001">
    <property type="protein sequence ID" value="NBG94477.1"/>
    <property type="molecule type" value="Genomic_DNA"/>
</dbReference>
<dbReference type="AlphaFoldDB" id="A0A845Q7T2"/>
<dbReference type="Proteomes" id="UP000470384">
    <property type="component" value="Unassembled WGS sequence"/>
</dbReference>
<keyword evidence="2" id="KW-1185">Reference proteome</keyword>
<dbReference type="RefSeq" id="WP_160586566.1">
    <property type="nucleotide sequence ID" value="NZ_BMHN01000001.1"/>
</dbReference>
<gene>
    <name evidence="1" type="ORF">GTQ45_01865</name>
</gene>
<name>A0A845Q7T2_9HYPH</name>
<proteinExistence type="predicted"/>
<evidence type="ECO:0000313" key="2">
    <source>
        <dbReference type="Proteomes" id="UP000470384"/>
    </source>
</evidence>
<sequence>MNSENTTLSGSGIDTIITDEAEAPLADAQISVRIGADGDLTAMRRFYEMAPDAGTDAGLRAEGFIRSLIHFFMQRINMQQSLGDDMVMEIKIVVAGDEELKNTIEATLGFLFQAGDEVSMGAVSGPAIMNHDDWMTVNGDSIGAPEGVTLH</sequence>
<protein>
    <submittedName>
        <fullName evidence="1">Uncharacterized protein</fullName>
    </submittedName>
</protein>
<evidence type="ECO:0000313" key="1">
    <source>
        <dbReference type="EMBL" id="NBG94477.1"/>
    </source>
</evidence>
<comment type="caution">
    <text evidence="1">The sequence shown here is derived from an EMBL/GenBank/DDBJ whole genome shotgun (WGS) entry which is preliminary data.</text>
</comment>
<organism evidence="1 2">
    <name type="scientific">Pyruvatibacter mobilis</name>
    <dbReference type="NCBI Taxonomy" id="1712261"/>
    <lineage>
        <taxon>Bacteria</taxon>
        <taxon>Pseudomonadati</taxon>
        <taxon>Pseudomonadota</taxon>
        <taxon>Alphaproteobacteria</taxon>
        <taxon>Hyphomicrobiales</taxon>
        <taxon>Parvibaculaceae</taxon>
        <taxon>Pyruvatibacter</taxon>
    </lineage>
</organism>
<reference evidence="1 2" key="1">
    <citation type="journal article" date="2016" name="Int. J. Syst. Evol. Microbiol.">
        <title>Pyruvatibacter mobilis gen. nov., sp. nov., a marine bacterium from the culture broth of Picochlorum sp. 122.</title>
        <authorList>
            <person name="Wang G."/>
            <person name="Tang M."/>
            <person name="Wu H."/>
            <person name="Dai S."/>
            <person name="Li T."/>
            <person name="Chen C."/>
            <person name="He H."/>
            <person name="Fan J."/>
            <person name="Xiang W."/>
            <person name="Li X."/>
        </authorList>
    </citation>
    <scope>NUCLEOTIDE SEQUENCE [LARGE SCALE GENOMIC DNA]</scope>
    <source>
        <strain evidence="1 2">GYP-11</strain>
    </source>
</reference>
<accession>A0A845Q7T2</accession>
<dbReference type="GeneID" id="300653456"/>